<proteinExistence type="predicted"/>
<dbReference type="AlphaFoldDB" id="A0A093VHW5"/>
<dbReference type="Gene3D" id="1.25.40.20">
    <property type="entry name" value="Ankyrin repeat-containing domain"/>
    <property type="match status" value="1"/>
</dbReference>
<protein>
    <submittedName>
        <fullName evidence="2">Putative ankyrin repeat protein</fullName>
    </submittedName>
</protein>
<dbReference type="HOGENOM" id="CLU_088294_0_0_1"/>
<dbReference type="InterPro" id="IPR051616">
    <property type="entry name" value="Cul2-RING_E3_ligase_SR"/>
</dbReference>
<accession>A0A093VHW5</accession>
<dbReference type="EMBL" id="JPOX01000003">
    <property type="protein sequence ID" value="KFX52132.1"/>
    <property type="molecule type" value="Genomic_DNA"/>
</dbReference>
<reference evidence="2" key="1">
    <citation type="journal article" date="2014" name="PLoS Genet.">
        <title>Signature Gene Expression Reveals Novel Clues to the Molecular Mechanisms of Dimorphic Transition in Penicillium marneffei.</title>
        <authorList>
            <person name="Yang E."/>
            <person name="Wang G."/>
            <person name="Cai J."/>
            <person name="Woo P.C."/>
            <person name="Lau S.K."/>
            <person name="Yuen K.-Y."/>
            <person name="Chow W.-N."/>
            <person name="Lin X."/>
        </authorList>
    </citation>
    <scope>NUCLEOTIDE SEQUENCE [LARGE SCALE GENOMIC DNA]</scope>
    <source>
        <strain evidence="2">PM1</strain>
    </source>
</reference>
<sequence>MPPPTYAPLDEELQALCKSNRIDDIEALLKICLSNDSSYIPAINDMILAAVDLDAADIVACCLFHGATVPRTTVLRRLNVHIGSNGFETYKVLIETKVVDISYYIPLFGDVLGIIADANNINWVRYCLEHGADPNKNLIEEFKTPLAAAAGNGNMGMVQLLLDYGTEPKESGAIVVAAEEGHAHIVELLLENGVEIDEIGVEGPPGDRRFEDLGSALHKAIIKGHDELAVWLTDHQ</sequence>
<organism evidence="2">
    <name type="scientific">Talaromyces marneffei PM1</name>
    <dbReference type="NCBI Taxonomy" id="1077442"/>
    <lineage>
        <taxon>Eukaryota</taxon>
        <taxon>Fungi</taxon>
        <taxon>Dikarya</taxon>
        <taxon>Ascomycota</taxon>
        <taxon>Pezizomycotina</taxon>
        <taxon>Eurotiomycetes</taxon>
        <taxon>Eurotiomycetidae</taxon>
        <taxon>Eurotiales</taxon>
        <taxon>Trichocomaceae</taxon>
        <taxon>Talaromyces</taxon>
        <taxon>Talaromyces sect. Talaromyces</taxon>
    </lineage>
</organism>
<keyword evidence="1" id="KW-0040">ANK repeat</keyword>
<dbReference type="InterPro" id="IPR036770">
    <property type="entry name" value="Ankyrin_rpt-contain_sf"/>
</dbReference>
<evidence type="ECO:0000256" key="1">
    <source>
        <dbReference type="PROSITE-ProRule" id="PRU00023"/>
    </source>
</evidence>
<name>A0A093VHW5_TALMA</name>
<dbReference type="PROSITE" id="PS50088">
    <property type="entry name" value="ANK_REPEAT"/>
    <property type="match status" value="1"/>
</dbReference>
<dbReference type="PANTHER" id="PTHR46224:SF6">
    <property type="entry name" value="ANKYRIN REPEAT FAMILY PROTEIN"/>
    <property type="match status" value="1"/>
</dbReference>
<dbReference type="SUPFAM" id="SSF48403">
    <property type="entry name" value="Ankyrin repeat"/>
    <property type="match status" value="1"/>
</dbReference>
<gene>
    <name evidence="2" type="ORF">GQ26_0030900</name>
</gene>
<dbReference type="PROSITE" id="PS50297">
    <property type="entry name" value="ANK_REP_REGION"/>
    <property type="match status" value="1"/>
</dbReference>
<dbReference type="InterPro" id="IPR002110">
    <property type="entry name" value="Ankyrin_rpt"/>
</dbReference>
<dbReference type="Pfam" id="PF12796">
    <property type="entry name" value="Ank_2"/>
    <property type="match status" value="1"/>
</dbReference>
<dbReference type="SMART" id="SM00248">
    <property type="entry name" value="ANK"/>
    <property type="match status" value="2"/>
</dbReference>
<comment type="caution">
    <text evidence="2">The sequence shown here is derived from an EMBL/GenBank/DDBJ whole genome shotgun (WGS) entry which is preliminary data.</text>
</comment>
<evidence type="ECO:0000313" key="2">
    <source>
        <dbReference type="EMBL" id="KFX52132.1"/>
    </source>
</evidence>
<dbReference type="PANTHER" id="PTHR46224">
    <property type="entry name" value="ANKYRIN REPEAT FAMILY PROTEIN"/>
    <property type="match status" value="1"/>
</dbReference>
<feature type="repeat" description="ANK" evidence="1">
    <location>
        <begin position="141"/>
        <end position="173"/>
    </location>
</feature>